<evidence type="ECO:0000313" key="4">
    <source>
        <dbReference type="EMBL" id="SFB08072.1"/>
    </source>
</evidence>
<evidence type="ECO:0000256" key="2">
    <source>
        <dbReference type="ARBA" id="ARBA00023239"/>
    </source>
</evidence>
<dbReference type="PANTHER" id="PTHR22789">
    <property type="entry name" value="FUCULOSE PHOSPHATE ALDOLASE"/>
    <property type="match status" value="1"/>
</dbReference>
<dbReference type="Proteomes" id="UP000243799">
    <property type="component" value="Unassembled WGS sequence"/>
</dbReference>
<dbReference type="OrthoDB" id="9786287at2"/>
<keyword evidence="1" id="KW-0479">Metal-binding</keyword>
<dbReference type="SUPFAM" id="SSF53639">
    <property type="entry name" value="AraD/HMP-PK domain-like"/>
    <property type="match status" value="1"/>
</dbReference>
<dbReference type="InterPro" id="IPR050197">
    <property type="entry name" value="Aldolase_class_II_sugar_metab"/>
</dbReference>
<proteinExistence type="predicted"/>
<feature type="domain" description="Class II aldolase/adducin N-terminal" evidence="3">
    <location>
        <begin position="8"/>
        <end position="187"/>
    </location>
</feature>
<evidence type="ECO:0000256" key="1">
    <source>
        <dbReference type="ARBA" id="ARBA00022723"/>
    </source>
</evidence>
<dbReference type="Gene3D" id="3.40.225.10">
    <property type="entry name" value="Class II aldolase/adducin N-terminal domain"/>
    <property type="match status" value="1"/>
</dbReference>
<dbReference type="InterPro" id="IPR036409">
    <property type="entry name" value="Aldolase_II/adducin_N_sf"/>
</dbReference>
<dbReference type="GO" id="GO:0019323">
    <property type="term" value="P:pentose catabolic process"/>
    <property type="evidence" value="ECO:0007669"/>
    <property type="project" value="TreeGrafter"/>
</dbReference>
<keyword evidence="5" id="KW-1185">Reference proteome</keyword>
<keyword evidence="2" id="KW-0456">Lyase</keyword>
<dbReference type="InterPro" id="IPR001303">
    <property type="entry name" value="Aldolase_II/adducin_N"/>
</dbReference>
<dbReference type="GO" id="GO:0016832">
    <property type="term" value="F:aldehyde-lyase activity"/>
    <property type="evidence" value="ECO:0007669"/>
    <property type="project" value="TreeGrafter"/>
</dbReference>
<dbReference type="RefSeq" id="WP_091671957.1">
    <property type="nucleotide sequence ID" value="NZ_FOKG01000004.1"/>
</dbReference>
<organism evidence="4 5">
    <name type="scientific">Amycolatopsis marina</name>
    <dbReference type="NCBI Taxonomy" id="490629"/>
    <lineage>
        <taxon>Bacteria</taxon>
        <taxon>Bacillati</taxon>
        <taxon>Actinomycetota</taxon>
        <taxon>Actinomycetes</taxon>
        <taxon>Pseudonocardiales</taxon>
        <taxon>Pseudonocardiaceae</taxon>
        <taxon>Amycolatopsis</taxon>
    </lineage>
</organism>
<dbReference type="EMBL" id="FOKG01000004">
    <property type="protein sequence ID" value="SFB08072.1"/>
    <property type="molecule type" value="Genomic_DNA"/>
</dbReference>
<dbReference type="PANTHER" id="PTHR22789:SF0">
    <property type="entry name" value="3-OXO-TETRONATE 4-PHOSPHATE DECARBOXYLASE-RELATED"/>
    <property type="match status" value="1"/>
</dbReference>
<reference evidence="5" key="1">
    <citation type="submission" date="2016-10" db="EMBL/GenBank/DDBJ databases">
        <authorList>
            <person name="Varghese N."/>
            <person name="Submissions S."/>
        </authorList>
    </citation>
    <scope>NUCLEOTIDE SEQUENCE [LARGE SCALE GENOMIC DNA]</scope>
    <source>
        <strain evidence="5">CGMCC 4.3568</strain>
    </source>
</reference>
<name>A0A1I0Y4F5_9PSEU</name>
<gene>
    <name evidence="4" type="ORF">SAMN05216266_104224</name>
</gene>
<sequence length="227" mass="24170">MLLGDERAEVCEYARKMVADGLVVGTSGNISVRSGELVAVTPTGVDYASLAPEDIPVVSLDGSAVAGSLKPTSELPMHLGIYSGASDPDGKEISASVHTHSVHATAVSTLVDEVPPIHYMLAAIGASARVAGYATYGTPELAETMLEALDGRRGCLLANHGTITFGDTLHAAYHRAEQLEWVCRLWLLARSAGTPALLPRQEIEHIVDRLRGYGQAEPASRPYRTRR</sequence>
<accession>A0A1I0Y4F5</accession>
<evidence type="ECO:0000313" key="5">
    <source>
        <dbReference type="Proteomes" id="UP000243799"/>
    </source>
</evidence>
<dbReference type="STRING" id="490629.SAMN05216266_104224"/>
<dbReference type="GO" id="GO:0005829">
    <property type="term" value="C:cytosol"/>
    <property type="evidence" value="ECO:0007669"/>
    <property type="project" value="TreeGrafter"/>
</dbReference>
<dbReference type="AlphaFoldDB" id="A0A1I0Y4F5"/>
<dbReference type="SMART" id="SM01007">
    <property type="entry name" value="Aldolase_II"/>
    <property type="match status" value="1"/>
</dbReference>
<dbReference type="Pfam" id="PF00596">
    <property type="entry name" value="Aldolase_II"/>
    <property type="match status" value="1"/>
</dbReference>
<dbReference type="GO" id="GO:0046872">
    <property type="term" value="F:metal ion binding"/>
    <property type="evidence" value="ECO:0007669"/>
    <property type="project" value="UniProtKB-KW"/>
</dbReference>
<protein>
    <submittedName>
        <fullName evidence="4">L-fuculose 1-phosphate aldolase</fullName>
    </submittedName>
</protein>
<evidence type="ECO:0000259" key="3">
    <source>
        <dbReference type="SMART" id="SM01007"/>
    </source>
</evidence>